<organism evidence="2 3">
    <name type="scientific">Culter alburnus</name>
    <name type="common">Topmouth culter</name>
    <dbReference type="NCBI Taxonomy" id="194366"/>
    <lineage>
        <taxon>Eukaryota</taxon>
        <taxon>Metazoa</taxon>
        <taxon>Chordata</taxon>
        <taxon>Craniata</taxon>
        <taxon>Vertebrata</taxon>
        <taxon>Euteleostomi</taxon>
        <taxon>Actinopterygii</taxon>
        <taxon>Neopterygii</taxon>
        <taxon>Teleostei</taxon>
        <taxon>Ostariophysi</taxon>
        <taxon>Cypriniformes</taxon>
        <taxon>Xenocyprididae</taxon>
        <taxon>Xenocypridinae</taxon>
        <taxon>Culter</taxon>
    </lineage>
</organism>
<accession>A0AAW1Z494</accession>
<feature type="compositionally biased region" description="Basic and acidic residues" evidence="1">
    <location>
        <begin position="10"/>
        <end position="32"/>
    </location>
</feature>
<keyword evidence="3" id="KW-1185">Reference proteome</keyword>
<sequence length="86" mass="10065">MSVREQNAAEGKEKTDEAKPEQKDKTIKRGKENACGFRKHLNLEQKNSMDKYRPKFSLDPDGPAEHRSSEEKFRDEVRYSQLIIIK</sequence>
<feature type="region of interest" description="Disordered" evidence="1">
    <location>
        <begin position="1"/>
        <end position="73"/>
    </location>
</feature>
<dbReference type="Proteomes" id="UP001479290">
    <property type="component" value="Unassembled WGS sequence"/>
</dbReference>
<comment type="caution">
    <text evidence="2">The sequence shown here is derived from an EMBL/GenBank/DDBJ whole genome shotgun (WGS) entry which is preliminary data.</text>
</comment>
<reference evidence="2 3" key="1">
    <citation type="submission" date="2024-05" db="EMBL/GenBank/DDBJ databases">
        <title>A high-quality chromosomal-level genome assembly of Topmouth culter (Culter alburnus).</title>
        <authorList>
            <person name="Zhao H."/>
        </authorList>
    </citation>
    <scope>NUCLEOTIDE SEQUENCE [LARGE SCALE GENOMIC DNA]</scope>
    <source>
        <strain evidence="2">CATC2023</strain>
        <tissue evidence="2">Muscle</tissue>
    </source>
</reference>
<name>A0AAW1Z494_CULAL</name>
<dbReference type="AlphaFoldDB" id="A0AAW1Z494"/>
<evidence type="ECO:0000313" key="2">
    <source>
        <dbReference type="EMBL" id="KAK9954925.1"/>
    </source>
</evidence>
<protein>
    <submittedName>
        <fullName evidence="2">Uncharacterized protein</fullName>
    </submittedName>
</protein>
<proteinExistence type="predicted"/>
<feature type="compositionally biased region" description="Basic and acidic residues" evidence="1">
    <location>
        <begin position="41"/>
        <end position="73"/>
    </location>
</feature>
<evidence type="ECO:0000256" key="1">
    <source>
        <dbReference type="SAM" id="MobiDB-lite"/>
    </source>
</evidence>
<evidence type="ECO:0000313" key="3">
    <source>
        <dbReference type="Proteomes" id="UP001479290"/>
    </source>
</evidence>
<gene>
    <name evidence="2" type="ORF">ABG768_014839</name>
</gene>
<dbReference type="EMBL" id="JAWDJR010000021">
    <property type="protein sequence ID" value="KAK9954925.1"/>
    <property type="molecule type" value="Genomic_DNA"/>
</dbReference>